<comment type="subcellular location">
    <subcellularLocation>
        <location evidence="1">Endomembrane system</location>
        <topology evidence="1">Multi-pass membrane protein</topology>
    </subcellularLocation>
</comment>
<evidence type="ECO:0000256" key="5">
    <source>
        <dbReference type="ARBA" id="ARBA00022781"/>
    </source>
</evidence>
<dbReference type="GO" id="GO:0012505">
    <property type="term" value="C:endomembrane system"/>
    <property type="evidence" value="ECO:0007669"/>
    <property type="project" value="UniProtKB-SubCell"/>
</dbReference>
<dbReference type="PANTHER" id="PTHR12263">
    <property type="entry name" value="VACUOLAR ATP SYNTHASE SUBUNIT H"/>
    <property type="match status" value="1"/>
</dbReference>
<dbReference type="InterPro" id="IPR008389">
    <property type="entry name" value="ATPase_V0-cplx_e1/e2_su"/>
</dbReference>
<keyword evidence="7" id="KW-0406">Ion transport</keyword>
<keyword evidence="6 9" id="KW-1133">Transmembrane helix</keyword>
<dbReference type="EMBL" id="JAODUO010001490">
    <property type="protein sequence ID" value="KAK2162967.1"/>
    <property type="molecule type" value="Genomic_DNA"/>
</dbReference>
<evidence type="ECO:0000256" key="3">
    <source>
        <dbReference type="ARBA" id="ARBA00022448"/>
    </source>
</evidence>
<comment type="caution">
    <text evidence="10">The sequence shown here is derived from an EMBL/GenBank/DDBJ whole genome shotgun (WGS) entry which is preliminary data.</text>
</comment>
<dbReference type="Proteomes" id="UP001209878">
    <property type="component" value="Unassembled WGS sequence"/>
</dbReference>
<protein>
    <recommendedName>
        <fullName evidence="12">V-type proton ATPase subunit</fullName>
    </recommendedName>
</protein>
<evidence type="ECO:0000313" key="10">
    <source>
        <dbReference type="EMBL" id="KAK2162967.1"/>
    </source>
</evidence>
<organism evidence="10 11">
    <name type="scientific">Ridgeia piscesae</name>
    <name type="common">Tubeworm</name>
    <dbReference type="NCBI Taxonomy" id="27915"/>
    <lineage>
        <taxon>Eukaryota</taxon>
        <taxon>Metazoa</taxon>
        <taxon>Spiralia</taxon>
        <taxon>Lophotrochozoa</taxon>
        <taxon>Annelida</taxon>
        <taxon>Polychaeta</taxon>
        <taxon>Sedentaria</taxon>
        <taxon>Canalipalpata</taxon>
        <taxon>Sabellida</taxon>
        <taxon>Siboglinidae</taxon>
        <taxon>Ridgeia</taxon>
    </lineage>
</organism>
<gene>
    <name evidence="10" type="ORF">NP493_1494g00012</name>
</gene>
<feature type="transmembrane region" description="Helical" evidence="9">
    <location>
        <begin position="32"/>
        <end position="55"/>
    </location>
</feature>
<dbReference type="PANTHER" id="PTHR12263:SF0">
    <property type="entry name" value="V-TYPE PROTON ATPASE SUBUNIT"/>
    <property type="match status" value="1"/>
</dbReference>
<evidence type="ECO:0000256" key="6">
    <source>
        <dbReference type="ARBA" id="ARBA00022989"/>
    </source>
</evidence>
<proteinExistence type="inferred from homology"/>
<evidence type="ECO:0000256" key="7">
    <source>
        <dbReference type="ARBA" id="ARBA00023065"/>
    </source>
</evidence>
<evidence type="ECO:0000313" key="11">
    <source>
        <dbReference type="Proteomes" id="UP001209878"/>
    </source>
</evidence>
<evidence type="ECO:0000256" key="2">
    <source>
        <dbReference type="ARBA" id="ARBA00008328"/>
    </source>
</evidence>
<accession>A0AAD9NAD5</accession>
<keyword evidence="11" id="KW-1185">Reference proteome</keyword>
<evidence type="ECO:0000256" key="9">
    <source>
        <dbReference type="SAM" id="Phobius"/>
    </source>
</evidence>
<comment type="similarity">
    <text evidence="2">Belongs to the V-ATPase e1/e2 subunit family.</text>
</comment>
<evidence type="ECO:0000256" key="1">
    <source>
        <dbReference type="ARBA" id="ARBA00004127"/>
    </source>
</evidence>
<evidence type="ECO:0008006" key="12">
    <source>
        <dbReference type="Google" id="ProtNLM"/>
    </source>
</evidence>
<dbReference type="GO" id="GO:0033179">
    <property type="term" value="C:proton-transporting V-type ATPase, V0 domain"/>
    <property type="evidence" value="ECO:0007669"/>
    <property type="project" value="InterPro"/>
</dbReference>
<dbReference type="AlphaFoldDB" id="A0AAD9NAD5"/>
<keyword evidence="3" id="KW-0813">Transport</keyword>
<name>A0AAD9NAD5_RIDPI</name>
<keyword evidence="4 9" id="KW-0812">Transmembrane</keyword>
<evidence type="ECO:0000256" key="8">
    <source>
        <dbReference type="ARBA" id="ARBA00023136"/>
    </source>
</evidence>
<reference evidence="10" key="1">
    <citation type="journal article" date="2023" name="Mol. Biol. Evol.">
        <title>Third-Generation Sequencing Reveals the Adaptive Role of the Epigenome in Three Deep-Sea Polychaetes.</title>
        <authorList>
            <person name="Perez M."/>
            <person name="Aroh O."/>
            <person name="Sun Y."/>
            <person name="Lan Y."/>
            <person name="Juniper S.K."/>
            <person name="Young C.R."/>
            <person name="Angers B."/>
            <person name="Qian P.Y."/>
        </authorList>
    </citation>
    <scope>NUCLEOTIDE SEQUENCE</scope>
    <source>
        <strain evidence="10">R07B-5</strain>
    </source>
</reference>
<keyword evidence="8 9" id="KW-0472">Membrane</keyword>
<feature type="transmembrane region" description="Helical" evidence="9">
    <location>
        <begin position="6"/>
        <end position="25"/>
    </location>
</feature>
<sequence length="79" mass="9093">MGILIPIIVMTLFWGLIGLIGPFIIPKGPNRWVVQVMIVMTCVCCWLFWAITFLAQLNPLFGPMLEKKVVYLMQDVWKP</sequence>
<dbReference type="Pfam" id="PF05493">
    <property type="entry name" value="ATP_synt_H"/>
    <property type="match status" value="1"/>
</dbReference>
<evidence type="ECO:0000256" key="4">
    <source>
        <dbReference type="ARBA" id="ARBA00022692"/>
    </source>
</evidence>
<dbReference type="GO" id="GO:0046961">
    <property type="term" value="F:proton-transporting ATPase activity, rotational mechanism"/>
    <property type="evidence" value="ECO:0007669"/>
    <property type="project" value="InterPro"/>
</dbReference>
<keyword evidence="5" id="KW-0375">Hydrogen ion transport</keyword>